<gene>
    <name evidence="1" type="ORF">GV829_09985</name>
</gene>
<dbReference type="Gene3D" id="3.40.50.12370">
    <property type="match status" value="1"/>
</dbReference>
<organism evidence="1 2">
    <name type="scientific">Sphingomonas lacunae</name>
    <dbReference type="NCBI Taxonomy" id="2698828"/>
    <lineage>
        <taxon>Bacteria</taxon>
        <taxon>Pseudomonadati</taxon>
        <taxon>Pseudomonadota</taxon>
        <taxon>Alphaproteobacteria</taxon>
        <taxon>Sphingomonadales</taxon>
        <taxon>Sphingomonadaceae</taxon>
        <taxon>Sphingomonas</taxon>
    </lineage>
</organism>
<accession>A0A6M4AY52</accession>
<dbReference type="Proteomes" id="UP000503018">
    <property type="component" value="Chromosome"/>
</dbReference>
<proteinExistence type="predicted"/>
<evidence type="ECO:0000313" key="1">
    <source>
        <dbReference type="EMBL" id="QJQ33706.1"/>
    </source>
</evidence>
<evidence type="ECO:0000313" key="2">
    <source>
        <dbReference type="Proteomes" id="UP000503018"/>
    </source>
</evidence>
<dbReference type="InterPro" id="IPR006015">
    <property type="entry name" value="Universal_stress_UspA"/>
</dbReference>
<sequence>MLYATVDSFSIDRGAAALALALVQSGAGKLTAFLANLDANVPPSSSGRSLAEMEQDFRRRAEANIANGQALCDKAEKLGIKVGVVNDFDHSRGMISCISDRARLHDVLVIGVDKQGLMSDRLVAENLLFSIGRPMLVAPPDWTGAFTPRRVALAWDNSRVAARALADALAVLPNVEELVLLTIGGEKTVDSSMDEATTVATIAGKGLSVHMVNRPINGRNIGSALQEEALALGSDVLVMGGYGHSRLRDFILGGATLSVLGSPRLPVLVSH</sequence>
<name>A0A6M4AY52_9SPHN</name>
<dbReference type="KEGG" id="slan:GV829_09985"/>
<protein>
    <submittedName>
        <fullName evidence="1">Universal stress protein</fullName>
    </submittedName>
</protein>
<dbReference type="CDD" id="cd00293">
    <property type="entry name" value="USP-like"/>
    <property type="match status" value="1"/>
</dbReference>
<reference evidence="1 2" key="1">
    <citation type="submission" date="2020-01" db="EMBL/GenBank/DDBJ databases">
        <title>Sphingomonas sp. strain CSW-10.</title>
        <authorList>
            <person name="Chen W.-M."/>
        </authorList>
    </citation>
    <scope>NUCLEOTIDE SEQUENCE [LARGE SCALE GENOMIC DNA]</scope>
    <source>
        <strain evidence="1 2">CSW-10</strain>
    </source>
</reference>
<dbReference type="AlphaFoldDB" id="A0A6M4AY52"/>
<dbReference type="SUPFAM" id="SSF52402">
    <property type="entry name" value="Adenine nucleotide alpha hydrolases-like"/>
    <property type="match status" value="1"/>
</dbReference>
<dbReference type="EMBL" id="CP053015">
    <property type="protein sequence ID" value="QJQ33706.1"/>
    <property type="molecule type" value="Genomic_DNA"/>
</dbReference>
<keyword evidence="2" id="KW-1185">Reference proteome</keyword>
<dbReference type="PRINTS" id="PR01438">
    <property type="entry name" value="UNVRSLSTRESS"/>
</dbReference>